<dbReference type="PANTHER" id="PTHR30093:SF2">
    <property type="entry name" value="TYPE II SECRETION SYSTEM PROTEIN H"/>
    <property type="match status" value="1"/>
</dbReference>
<name>A0A517NYR0_9BACT</name>
<sequence>MTQHHQTKPCSQRHAFTLVELLVVIAIIGILVGLLLPAVQAAREAARRMSCSNNFKQLGLALHNYHSAYKRLPQYQGGTGGFHPDLFLPRVGVNGNALNILVGMTPFMEQQGLWNQISNPFQDPISGEPFPPMGPSPYKRLVSHLSSRYDPWLTEIPTYRCPSDPGQGLPAHGRTNYATCLGDSPLVNQGPLLPIDGSPIPWQPDANAAIAAQGSCRGAFVPRRFTRFRDFLDGLSNTITMGEINSDLGDHNITTDLSVVSLAPVANNPRYCDDAGHRDPNRPQFWGSNAIKVEIDYRRGHTWALALHITSAVNTILPPNSGMCGSIGSVIDPLLGGVAPPSSRHQGGAHVLLGDGSVRFITDSIEAGDGRQQSVYVDMNMDGDTTDSSIAPSSPGTKSPYGLWGALGTRATAEVISDF</sequence>
<evidence type="ECO:0000259" key="2">
    <source>
        <dbReference type="Pfam" id="PF07596"/>
    </source>
</evidence>
<evidence type="ECO:0000313" key="3">
    <source>
        <dbReference type="EMBL" id="QDT12258.1"/>
    </source>
</evidence>
<reference evidence="3 4" key="1">
    <citation type="submission" date="2019-02" db="EMBL/GenBank/DDBJ databases">
        <title>Deep-cultivation of Planctomycetes and their phenomic and genomic characterization uncovers novel biology.</title>
        <authorList>
            <person name="Wiegand S."/>
            <person name="Jogler M."/>
            <person name="Boedeker C."/>
            <person name="Pinto D."/>
            <person name="Vollmers J."/>
            <person name="Rivas-Marin E."/>
            <person name="Kohn T."/>
            <person name="Peeters S.H."/>
            <person name="Heuer A."/>
            <person name="Rast P."/>
            <person name="Oberbeckmann S."/>
            <person name="Bunk B."/>
            <person name="Jeske O."/>
            <person name="Meyerdierks A."/>
            <person name="Storesund J.E."/>
            <person name="Kallscheuer N."/>
            <person name="Luecker S."/>
            <person name="Lage O.M."/>
            <person name="Pohl T."/>
            <person name="Merkel B.J."/>
            <person name="Hornburger P."/>
            <person name="Mueller R.-W."/>
            <person name="Bruemmer F."/>
            <person name="Labrenz M."/>
            <person name="Spormann A.M."/>
            <person name="Op den Camp H."/>
            <person name="Overmann J."/>
            <person name="Amann R."/>
            <person name="Jetten M.S.M."/>
            <person name="Mascher T."/>
            <person name="Medema M.H."/>
            <person name="Devos D.P."/>
            <person name="Kaster A.-K."/>
            <person name="Ovreas L."/>
            <person name="Rohde M."/>
            <person name="Galperin M.Y."/>
            <person name="Jogler C."/>
        </authorList>
    </citation>
    <scope>NUCLEOTIDE SEQUENCE [LARGE SCALE GENOMIC DNA]</scope>
    <source>
        <strain evidence="3 4">K23_9</strain>
    </source>
</reference>
<dbReference type="Pfam" id="PF07596">
    <property type="entry name" value="SBP_bac_10"/>
    <property type="match status" value="1"/>
</dbReference>
<organism evidence="3 4">
    <name type="scientific">Stieleria marina</name>
    <dbReference type="NCBI Taxonomy" id="1930275"/>
    <lineage>
        <taxon>Bacteria</taxon>
        <taxon>Pseudomonadati</taxon>
        <taxon>Planctomycetota</taxon>
        <taxon>Planctomycetia</taxon>
        <taxon>Pirellulales</taxon>
        <taxon>Pirellulaceae</taxon>
        <taxon>Stieleria</taxon>
    </lineage>
</organism>
<dbReference type="PANTHER" id="PTHR30093">
    <property type="entry name" value="GENERAL SECRETION PATHWAY PROTEIN G"/>
    <property type="match status" value="1"/>
</dbReference>
<evidence type="ECO:0000256" key="1">
    <source>
        <dbReference type="SAM" id="Phobius"/>
    </source>
</evidence>
<protein>
    <recommendedName>
        <fullName evidence="2">DUF1559 domain-containing protein</fullName>
    </recommendedName>
</protein>
<gene>
    <name evidence="3" type="ORF">K239x_42670</name>
</gene>
<dbReference type="InterPro" id="IPR027558">
    <property type="entry name" value="Pre_pil_HX9DG_C"/>
</dbReference>
<keyword evidence="1" id="KW-1133">Transmembrane helix</keyword>
<keyword evidence="4" id="KW-1185">Reference proteome</keyword>
<dbReference type="NCBIfam" id="TIGR04294">
    <property type="entry name" value="pre_pil_HX9DG"/>
    <property type="match status" value="1"/>
</dbReference>
<dbReference type="InterPro" id="IPR012902">
    <property type="entry name" value="N_methyl_site"/>
</dbReference>
<dbReference type="RefSeq" id="WP_145420008.1">
    <property type="nucleotide sequence ID" value="NZ_CP036526.1"/>
</dbReference>
<proteinExistence type="predicted"/>
<dbReference type="EMBL" id="CP036526">
    <property type="protein sequence ID" value="QDT12258.1"/>
    <property type="molecule type" value="Genomic_DNA"/>
</dbReference>
<dbReference type="Proteomes" id="UP000319817">
    <property type="component" value="Chromosome"/>
</dbReference>
<dbReference type="Gene3D" id="3.30.700.10">
    <property type="entry name" value="Glycoprotein, Type 4 Pilin"/>
    <property type="match status" value="1"/>
</dbReference>
<dbReference type="AlphaFoldDB" id="A0A517NYR0"/>
<feature type="domain" description="DUF1559" evidence="2">
    <location>
        <begin position="40"/>
        <end position="367"/>
    </location>
</feature>
<dbReference type="Pfam" id="PF07963">
    <property type="entry name" value="N_methyl"/>
    <property type="match status" value="1"/>
</dbReference>
<dbReference type="SUPFAM" id="SSF54523">
    <property type="entry name" value="Pili subunits"/>
    <property type="match status" value="1"/>
</dbReference>
<dbReference type="OrthoDB" id="241541at2"/>
<accession>A0A517NYR0</accession>
<keyword evidence="1" id="KW-0472">Membrane</keyword>
<evidence type="ECO:0000313" key="4">
    <source>
        <dbReference type="Proteomes" id="UP000319817"/>
    </source>
</evidence>
<feature type="transmembrane region" description="Helical" evidence="1">
    <location>
        <begin position="15"/>
        <end position="39"/>
    </location>
</feature>
<dbReference type="InterPro" id="IPR011453">
    <property type="entry name" value="DUF1559"/>
</dbReference>
<keyword evidence="1" id="KW-0812">Transmembrane</keyword>
<dbReference type="NCBIfam" id="TIGR02532">
    <property type="entry name" value="IV_pilin_GFxxxE"/>
    <property type="match status" value="1"/>
</dbReference>
<dbReference type="InterPro" id="IPR045584">
    <property type="entry name" value="Pilin-like"/>
</dbReference>